<proteinExistence type="predicted"/>
<evidence type="ECO:0000313" key="2">
    <source>
        <dbReference type="Proteomes" id="UP001430953"/>
    </source>
</evidence>
<protein>
    <submittedName>
        <fullName evidence="1">Uncharacterized protein</fullName>
    </submittedName>
</protein>
<gene>
    <name evidence="1" type="ORF">PUN28_002392</name>
</gene>
<sequence length="165" mass="18542">MPTVVCVCKTNFVINFATSIIFKHSLKEECLEFSISRSIAVACLDRERVRDGRCICMCARPALTAGQCQGREGVAEIVAWNYDAYTPNFPSLSEVRASDYATGSFPSFYPRRVRRRVPSLRVHPYLAAFSREPDATPRASVCLYLPLRRCASCHPFSSSQIDHVK</sequence>
<organism evidence="1 2">
    <name type="scientific">Cardiocondyla obscurior</name>
    <dbReference type="NCBI Taxonomy" id="286306"/>
    <lineage>
        <taxon>Eukaryota</taxon>
        <taxon>Metazoa</taxon>
        <taxon>Ecdysozoa</taxon>
        <taxon>Arthropoda</taxon>
        <taxon>Hexapoda</taxon>
        <taxon>Insecta</taxon>
        <taxon>Pterygota</taxon>
        <taxon>Neoptera</taxon>
        <taxon>Endopterygota</taxon>
        <taxon>Hymenoptera</taxon>
        <taxon>Apocrita</taxon>
        <taxon>Aculeata</taxon>
        <taxon>Formicoidea</taxon>
        <taxon>Formicidae</taxon>
        <taxon>Myrmicinae</taxon>
        <taxon>Cardiocondyla</taxon>
    </lineage>
</organism>
<keyword evidence="2" id="KW-1185">Reference proteome</keyword>
<dbReference type="EMBL" id="JADYXP020000002">
    <property type="protein sequence ID" value="KAL0130736.1"/>
    <property type="molecule type" value="Genomic_DNA"/>
</dbReference>
<evidence type="ECO:0000313" key="1">
    <source>
        <dbReference type="EMBL" id="KAL0130736.1"/>
    </source>
</evidence>
<dbReference type="Proteomes" id="UP001430953">
    <property type="component" value="Unassembled WGS sequence"/>
</dbReference>
<name>A0AAW2GTX0_9HYME</name>
<accession>A0AAW2GTX0</accession>
<comment type="caution">
    <text evidence="1">The sequence shown here is derived from an EMBL/GenBank/DDBJ whole genome shotgun (WGS) entry which is preliminary data.</text>
</comment>
<reference evidence="1 2" key="1">
    <citation type="submission" date="2023-03" db="EMBL/GenBank/DDBJ databases">
        <title>High recombination rates correlate with genetic variation in Cardiocondyla obscurior ants.</title>
        <authorList>
            <person name="Errbii M."/>
        </authorList>
    </citation>
    <scope>NUCLEOTIDE SEQUENCE [LARGE SCALE GENOMIC DNA]</scope>
    <source>
        <strain evidence="1">Alpha-2009</strain>
        <tissue evidence="1">Whole body</tissue>
    </source>
</reference>
<dbReference type="AlphaFoldDB" id="A0AAW2GTX0"/>